<dbReference type="STRING" id="342668.A0A1B8GFE2"/>
<organism evidence="1 2">
    <name type="scientific">Pseudogymnoascus verrucosus</name>
    <dbReference type="NCBI Taxonomy" id="342668"/>
    <lineage>
        <taxon>Eukaryota</taxon>
        <taxon>Fungi</taxon>
        <taxon>Dikarya</taxon>
        <taxon>Ascomycota</taxon>
        <taxon>Pezizomycotina</taxon>
        <taxon>Leotiomycetes</taxon>
        <taxon>Thelebolales</taxon>
        <taxon>Thelebolaceae</taxon>
        <taxon>Pseudogymnoascus</taxon>
    </lineage>
</organism>
<evidence type="ECO:0000313" key="2">
    <source>
        <dbReference type="Proteomes" id="UP000091956"/>
    </source>
</evidence>
<dbReference type="Proteomes" id="UP000091956">
    <property type="component" value="Unassembled WGS sequence"/>
</dbReference>
<proteinExistence type="predicted"/>
<dbReference type="GeneID" id="28841338"/>
<dbReference type="RefSeq" id="XP_018128277.1">
    <property type="nucleotide sequence ID" value="XM_018277381.2"/>
</dbReference>
<dbReference type="AlphaFoldDB" id="A0A1B8GFE2"/>
<dbReference type="OrthoDB" id="5199543at2759"/>
<reference evidence="1 2" key="1">
    <citation type="submission" date="2016-03" db="EMBL/GenBank/DDBJ databases">
        <title>Comparative genomics of Pseudogymnoascus destructans, the fungus causing white-nose syndrome of bats.</title>
        <authorList>
            <person name="Palmer J.M."/>
            <person name="Drees K.P."/>
            <person name="Foster J.T."/>
            <person name="Lindner D.L."/>
        </authorList>
    </citation>
    <scope>NUCLEOTIDE SEQUENCE [LARGE SCALE GENOMIC DNA]</scope>
    <source>
        <strain evidence="1 2">UAMH 10579</strain>
    </source>
</reference>
<gene>
    <name evidence="1" type="ORF">VE01_07952</name>
</gene>
<protein>
    <recommendedName>
        <fullName evidence="3">Sister chromatid cohesion protein DCC1</fullName>
    </recommendedName>
</protein>
<evidence type="ECO:0000313" key="1">
    <source>
        <dbReference type="EMBL" id="OBT94544.1"/>
    </source>
</evidence>
<dbReference type="Pfam" id="PF09724">
    <property type="entry name" value="Dcc1"/>
    <property type="match status" value="1"/>
</dbReference>
<dbReference type="GO" id="GO:0007064">
    <property type="term" value="P:mitotic sister chromatid cohesion"/>
    <property type="evidence" value="ECO:0007669"/>
    <property type="project" value="InterPro"/>
</dbReference>
<reference evidence="2" key="2">
    <citation type="journal article" date="2018" name="Nat. Commun.">
        <title>Extreme sensitivity to ultraviolet light in the fungal pathogen causing white-nose syndrome of bats.</title>
        <authorList>
            <person name="Palmer J.M."/>
            <person name="Drees K.P."/>
            <person name="Foster J.T."/>
            <person name="Lindner D.L."/>
        </authorList>
    </citation>
    <scope>NUCLEOTIDE SEQUENCE [LARGE SCALE GENOMIC DNA]</scope>
    <source>
        <strain evidence="2">UAMH 10579</strain>
    </source>
</reference>
<name>A0A1B8GFE2_9PEZI</name>
<keyword evidence="2" id="KW-1185">Reference proteome</keyword>
<evidence type="ECO:0008006" key="3">
    <source>
        <dbReference type="Google" id="ProtNLM"/>
    </source>
</evidence>
<dbReference type="GO" id="GO:0031390">
    <property type="term" value="C:Ctf18 RFC-like complex"/>
    <property type="evidence" value="ECO:0007669"/>
    <property type="project" value="InterPro"/>
</dbReference>
<sequence length="143" mass="14930">MSTQDSTSIPLSTAHVHAPYKLLELPPALLALLESDSPPTLHLTPGTGTPHALLSAPTGTYRLQQKNSSNPLMLLRPSFSTEAGSEGADGADSEVGCASVCVVARIEDTLELLPYDAAAEAAAPVKAKAGKWHEKFAASRAKK</sequence>
<dbReference type="InterPro" id="IPR019128">
    <property type="entry name" value="Dcc1"/>
</dbReference>
<dbReference type="EMBL" id="KV460242">
    <property type="protein sequence ID" value="OBT94544.1"/>
    <property type="molecule type" value="Genomic_DNA"/>
</dbReference>
<accession>A0A1B8GFE2</accession>